<dbReference type="PANTHER" id="PTHR43639">
    <property type="entry name" value="OXIDOREDUCTASE, SHORT-CHAIN DEHYDROGENASE/REDUCTASE FAMILY (AFU_ORTHOLOGUE AFUA_5G02870)"/>
    <property type="match status" value="1"/>
</dbReference>
<reference evidence="4 5" key="1">
    <citation type="submission" date="2017-06" db="EMBL/GenBank/DDBJ databases">
        <title>Comparative genomic analysis of Ambrosia Fusariam Clade fungi.</title>
        <authorList>
            <person name="Stajich J.E."/>
            <person name="Carrillo J."/>
            <person name="Kijimoto T."/>
            <person name="Eskalen A."/>
            <person name="O'Donnell K."/>
            <person name="Kasson M."/>
        </authorList>
    </citation>
    <scope>NUCLEOTIDE SEQUENCE [LARGE SCALE GENOMIC DNA]</scope>
    <source>
        <strain evidence="4">UCR3666</strain>
    </source>
</reference>
<keyword evidence="3" id="KW-0560">Oxidoreductase</keyword>
<dbReference type="InterPro" id="IPR002347">
    <property type="entry name" value="SDR_fam"/>
</dbReference>
<comment type="caution">
    <text evidence="4">The sequence shown here is derived from an EMBL/GenBank/DDBJ whole genome shotgun (WGS) entry which is preliminary data.</text>
</comment>
<dbReference type="PANTHER" id="PTHR43639:SF1">
    <property type="entry name" value="SHORT-CHAIN DEHYDROGENASE_REDUCTASE FAMILY PROTEIN"/>
    <property type="match status" value="1"/>
</dbReference>
<accession>A0A3M2SRT5</accession>
<name>A0A3M2SRT5_9HYPO</name>
<evidence type="ECO:0008006" key="6">
    <source>
        <dbReference type="Google" id="ProtNLM"/>
    </source>
</evidence>
<organism evidence="4 5">
    <name type="scientific">Fusarium kuroshium</name>
    <dbReference type="NCBI Taxonomy" id="2010991"/>
    <lineage>
        <taxon>Eukaryota</taxon>
        <taxon>Fungi</taxon>
        <taxon>Dikarya</taxon>
        <taxon>Ascomycota</taxon>
        <taxon>Pezizomycotina</taxon>
        <taxon>Sordariomycetes</taxon>
        <taxon>Hypocreomycetidae</taxon>
        <taxon>Hypocreales</taxon>
        <taxon>Nectriaceae</taxon>
        <taxon>Fusarium</taxon>
        <taxon>Fusarium solani species complex</taxon>
    </lineage>
</organism>
<dbReference type="FunFam" id="3.40.50.720:FF:000084">
    <property type="entry name" value="Short-chain dehydrogenase reductase"/>
    <property type="match status" value="1"/>
</dbReference>
<dbReference type="EMBL" id="NKUJ01000001">
    <property type="protein sequence ID" value="RMJ20176.1"/>
    <property type="molecule type" value="Genomic_DNA"/>
</dbReference>
<gene>
    <name evidence="4" type="ORF">CDV36_000077</name>
</gene>
<dbReference type="Gene3D" id="3.40.50.720">
    <property type="entry name" value="NAD(P)-binding Rossmann-like Domain"/>
    <property type="match status" value="1"/>
</dbReference>
<evidence type="ECO:0000256" key="2">
    <source>
        <dbReference type="ARBA" id="ARBA00022857"/>
    </source>
</evidence>
<dbReference type="Proteomes" id="UP000277212">
    <property type="component" value="Unassembled WGS sequence"/>
</dbReference>
<dbReference type="OrthoDB" id="47007at2759"/>
<evidence type="ECO:0000313" key="5">
    <source>
        <dbReference type="Proteomes" id="UP000277212"/>
    </source>
</evidence>
<comment type="similarity">
    <text evidence="1">Belongs to the short-chain dehydrogenases/reductases (SDR) family.</text>
</comment>
<keyword evidence="2" id="KW-0521">NADP</keyword>
<evidence type="ECO:0000313" key="4">
    <source>
        <dbReference type="EMBL" id="RMJ20176.1"/>
    </source>
</evidence>
<sequence length="269" mass="28815">MSRPHAIYPSLRDKIVVVTGGAEGIGAATVELFSLQGCQVIFLDIAGESAGDTSDRVVAHVKDSSGFAIKTPIFYFCDVSDLGKLQATATDILKHHDTVHVLVNNAAGAGSACRLRTEQVTPEAWDININGNLRHIFFLSQAFIPAMKKAGGGSIINLGSISWRIPAAGVSVYAACKAAIMGLTRTQSKEFGQFNIRINSVMPGAIATKRQREEVLTREYRAEVMRGQSLQRDLEPEEVAKVIVFLGSDEASAVTGSSYVVDGGWCSDP</sequence>
<dbReference type="CDD" id="cd05233">
    <property type="entry name" value="SDR_c"/>
    <property type="match status" value="1"/>
</dbReference>
<dbReference type="PROSITE" id="PS00061">
    <property type="entry name" value="ADH_SHORT"/>
    <property type="match status" value="1"/>
</dbReference>
<dbReference type="Pfam" id="PF13561">
    <property type="entry name" value="adh_short_C2"/>
    <property type="match status" value="1"/>
</dbReference>
<dbReference type="PRINTS" id="PR00081">
    <property type="entry name" value="GDHRDH"/>
</dbReference>
<evidence type="ECO:0000256" key="3">
    <source>
        <dbReference type="ARBA" id="ARBA00023002"/>
    </source>
</evidence>
<evidence type="ECO:0000256" key="1">
    <source>
        <dbReference type="ARBA" id="ARBA00006484"/>
    </source>
</evidence>
<dbReference type="STRING" id="2010991.A0A3M2SRT5"/>
<dbReference type="AlphaFoldDB" id="A0A3M2SRT5"/>
<dbReference type="GO" id="GO:0016491">
    <property type="term" value="F:oxidoreductase activity"/>
    <property type="evidence" value="ECO:0007669"/>
    <property type="project" value="UniProtKB-KW"/>
</dbReference>
<protein>
    <recommendedName>
        <fullName evidence="6">3-oxoacyl-[acyl-carrier-protein] reductase FabG</fullName>
    </recommendedName>
</protein>
<dbReference type="InterPro" id="IPR020904">
    <property type="entry name" value="Sc_DH/Rdtase_CS"/>
</dbReference>
<dbReference type="InterPro" id="IPR036291">
    <property type="entry name" value="NAD(P)-bd_dom_sf"/>
</dbReference>
<dbReference type="PRINTS" id="PR00080">
    <property type="entry name" value="SDRFAMILY"/>
</dbReference>
<keyword evidence="5" id="KW-1185">Reference proteome</keyword>
<dbReference type="SUPFAM" id="SSF51735">
    <property type="entry name" value="NAD(P)-binding Rossmann-fold domains"/>
    <property type="match status" value="1"/>
</dbReference>
<proteinExistence type="inferred from homology"/>